<dbReference type="Gene3D" id="3.40.50.150">
    <property type="entry name" value="Vaccinia Virus protein VP39"/>
    <property type="match status" value="1"/>
</dbReference>
<dbReference type="PANTHER" id="PTHR11579:SF0">
    <property type="entry name" value="PROTEIN-L-ISOASPARTATE(D-ASPARTATE) O-METHYLTRANSFERASE"/>
    <property type="match status" value="1"/>
</dbReference>
<dbReference type="EC" id="2.1.1.77" evidence="3"/>
<reference evidence="13 14" key="1">
    <citation type="submission" date="2024-05" db="EMBL/GenBank/DDBJ databases">
        <authorList>
            <person name="Zhao H."/>
            <person name="Xu Y."/>
            <person name="Lin S."/>
            <person name="Spain J.C."/>
            <person name="Zhou N.-Y."/>
        </authorList>
    </citation>
    <scope>NUCLEOTIDE SEQUENCE [LARGE SCALE GENOMIC DNA]</scope>
    <source>
        <strain evidence="13 14">NEAU-NG30</strain>
    </source>
</reference>
<evidence type="ECO:0000256" key="2">
    <source>
        <dbReference type="ARBA" id="ARBA00005369"/>
    </source>
</evidence>
<evidence type="ECO:0000313" key="13">
    <source>
        <dbReference type="EMBL" id="MEQ0560740.1"/>
    </source>
</evidence>
<dbReference type="PANTHER" id="PTHR11579">
    <property type="entry name" value="PROTEIN-L-ISOASPARTATE O-METHYLTRANSFERASE"/>
    <property type="match status" value="1"/>
</dbReference>
<sequence>MSHQSPERLRAEMVRGIVAAGHARTPAVQDALNTVRRHRFFPGVALADAYDYRQTLAATLDPAAGARPCSSIAPITVAMMLDQLDIQPGNTVLHIGTGTGYTAALAAELSGTRRVVTIDRDHDLAAQARRTLLALGYARVEVITAGVSDAAPGRYDRIIVTASAYDIPDAWIRQLAPGGRLVVPLRFRGTSRSFVFQERRGVVQARDSHPCTLPPLRGADHDRQRTKPIGPGGRITLGWDDDQWRLVHGYDLYSSETYSTTSTAWSGVIVHDGEPLDRLWLRLAATEAGTCRLTTDGHVTGVPPLAFPAGTPAIVQHGTIAYLTRREIPAAPDGTRRFELGAGAFGAFAMRQAAAYVDQIRAWGANRTVHPTVTVVPAQTPEAQLPPGDRYLRRPSQFLVLRMQGSA</sequence>
<dbReference type="SUPFAM" id="SSF53335">
    <property type="entry name" value="S-adenosyl-L-methionine-dependent methyltransferases"/>
    <property type="match status" value="1"/>
</dbReference>
<keyword evidence="14" id="KW-1185">Reference proteome</keyword>
<keyword evidence="8" id="KW-0949">S-adenosyl-L-methionine</keyword>
<dbReference type="InterPro" id="IPR000682">
    <property type="entry name" value="PCMT"/>
</dbReference>
<gene>
    <name evidence="13" type="ORF">ABJI51_16765</name>
</gene>
<dbReference type="Proteomes" id="UP001440984">
    <property type="component" value="Unassembled WGS sequence"/>
</dbReference>
<keyword evidence="6 13" id="KW-0489">Methyltransferase</keyword>
<evidence type="ECO:0000313" key="14">
    <source>
        <dbReference type="Proteomes" id="UP001440984"/>
    </source>
</evidence>
<evidence type="ECO:0000256" key="4">
    <source>
        <dbReference type="ARBA" id="ARBA00013346"/>
    </source>
</evidence>
<protein>
    <recommendedName>
        <fullName evidence="4">Protein-L-isoaspartate O-methyltransferase</fullName>
        <ecNumber evidence="3">2.1.1.77</ecNumber>
    </recommendedName>
    <alternativeName>
        <fullName evidence="11">L-isoaspartyl protein carboxyl methyltransferase</fullName>
    </alternativeName>
    <alternativeName>
        <fullName evidence="9">Protein L-isoaspartyl methyltransferase</fullName>
    </alternativeName>
    <alternativeName>
        <fullName evidence="10">Protein-beta-aspartate methyltransferase</fullName>
    </alternativeName>
</protein>
<organism evidence="13 14">
    <name type="scientific">Amycolatopsis melonis</name>
    <dbReference type="NCBI Taxonomy" id="3156488"/>
    <lineage>
        <taxon>Bacteria</taxon>
        <taxon>Bacillati</taxon>
        <taxon>Actinomycetota</taxon>
        <taxon>Actinomycetes</taxon>
        <taxon>Pseudonocardiales</taxon>
        <taxon>Pseudonocardiaceae</taxon>
        <taxon>Amycolatopsis</taxon>
    </lineage>
</organism>
<name>A0ABV0LEM6_9PSEU</name>
<dbReference type="RefSeq" id="WP_348951796.1">
    <property type="nucleotide sequence ID" value="NZ_JBDZYD010000005.1"/>
</dbReference>
<evidence type="ECO:0000256" key="11">
    <source>
        <dbReference type="ARBA" id="ARBA00031350"/>
    </source>
</evidence>
<dbReference type="GO" id="GO:0008168">
    <property type="term" value="F:methyltransferase activity"/>
    <property type="evidence" value="ECO:0007669"/>
    <property type="project" value="UniProtKB-KW"/>
</dbReference>
<dbReference type="GO" id="GO:0032259">
    <property type="term" value="P:methylation"/>
    <property type="evidence" value="ECO:0007669"/>
    <property type="project" value="UniProtKB-KW"/>
</dbReference>
<proteinExistence type="inferred from homology"/>
<keyword evidence="5" id="KW-0963">Cytoplasm</keyword>
<evidence type="ECO:0000256" key="5">
    <source>
        <dbReference type="ARBA" id="ARBA00022490"/>
    </source>
</evidence>
<evidence type="ECO:0000256" key="7">
    <source>
        <dbReference type="ARBA" id="ARBA00022679"/>
    </source>
</evidence>
<dbReference type="CDD" id="cd02440">
    <property type="entry name" value="AdoMet_MTases"/>
    <property type="match status" value="1"/>
</dbReference>
<keyword evidence="7" id="KW-0808">Transferase</keyword>
<dbReference type="Pfam" id="PF01135">
    <property type="entry name" value="PCMT"/>
    <property type="match status" value="1"/>
</dbReference>
<evidence type="ECO:0000256" key="9">
    <source>
        <dbReference type="ARBA" id="ARBA00030757"/>
    </source>
</evidence>
<accession>A0ABV0LEM6</accession>
<dbReference type="InterPro" id="IPR029063">
    <property type="entry name" value="SAM-dependent_MTases_sf"/>
</dbReference>
<evidence type="ECO:0000256" key="3">
    <source>
        <dbReference type="ARBA" id="ARBA00011890"/>
    </source>
</evidence>
<dbReference type="EMBL" id="JBDZYD010000005">
    <property type="protein sequence ID" value="MEQ0560740.1"/>
    <property type="molecule type" value="Genomic_DNA"/>
</dbReference>
<evidence type="ECO:0000256" key="10">
    <source>
        <dbReference type="ARBA" id="ARBA00031323"/>
    </source>
</evidence>
<evidence type="ECO:0000256" key="1">
    <source>
        <dbReference type="ARBA" id="ARBA00004496"/>
    </source>
</evidence>
<feature type="region of interest" description="Disordered" evidence="12">
    <location>
        <begin position="207"/>
        <end position="232"/>
    </location>
</feature>
<evidence type="ECO:0000256" key="6">
    <source>
        <dbReference type="ARBA" id="ARBA00022603"/>
    </source>
</evidence>
<evidence type="ECO:0000256" key="8">
    <source>
        <dbReference type="ARBA" id="ARBA00022691"/>
    </source>
</evidence>
<evidence type="ECO:0000256" key="12">
    <source>
        <dbReference type="SAM" id="MobiDB-lite"/>
    </source>
</evidence>
<comment type="similarity">
    <text evidence="2">Belongs to the methyltransferase superfamily. L-isoaspartyl/D-aspartyl protein methyltransferase family.</text>
</comment>
<comment type="subcellular location">
    <subcellularLocation>
        <location evidence="1">Cytoplasm</location>
    </subcellularLocation>
</comment>
<comment type="caution">
    <text evidence="13">The sequence shown here is derived from an EMBL/GenBank/DDBJ whole genome shotgun (WGS) entry which is preliminary data.</text>
</comment>